<sequence>MTSFQNTVFIMIIYSPHRPHSEYLQLGKTRYQMLWDFSKTPHITQAQHF</sequence>
<dbReference type="AlphaFoldDB" id="A0A0B0PM00"/>
<protein>
    <submittedName>
        <fullName evidence="1">Uncharacterized protein</fullName>
    </submittedName>
</protein>
<dbReference type="Proteomes" id="UP000032142">
    <property type="component" value="Unassembled WGS sequence"/>
</dbReference>
<keyword evidence="2" id="KW-1185">Reference proteome</keyword>
<accession>A0A0B0PM00</accession>
<evidence type="ECO:0000313" key="2">
    <source>
        <dbReference type="Proteomes" id="UP000032142"/>
    </source>
</evidence>
<reference evidence="2" key="1">
    <citation type="submission" date="2014-09" db="EMBL/GenBank/DDBJ databases">
        <authorList>
            <person name="Mudge J."/>
            <person name="Ramaraj T."/>
            <person name="Lindquist I.E."/>
            <person name="Bharti A.K."/>
            <person name="Sundararajan A."/>
            <person name="Cameron C.T."/>
            <person name="Woodward J.E."/>
            <person name="May G.D."/>
            <person name="Brubaker C."/>
            <person name="Broadhvest J."/>
            <person name="Wilkins T.A."/>
        </authorList>
    </citation>
    <scope>NUCLEOTIDE SEQUENCE</scope>
    <source>
        <strain evidence="2">cv. AKA8401</strain>
    </source>
</reference>
<evidence type="ECO:0000313" key="1">
    <source>
        <dbReference type="EMBL" id="KHG27483.1"/>
    </source>
</evidence>
<proteinExistence type="predicted"/>
<gene>
    <name evidence="1" type="ORF">F383_34191</name>
</gene>
<dbReference type="EMBL" id="KN441221">
    <property type="protein sequence ID" value="KHG27483.1"/>
    <property type="molecule type" value="Genomic_DNA"/>
</dbReference>
<organism evidence="1 2">
    <name type="scientific">Gossypium arboreum</name>
    <name type="common">Tree cotton</name>
    <name type="synonym">Gossypium nanking</name>
    <dbReference type="NCBI Taxonomy" id="29729"/>
    <lineage>
        <taxon>Eukaryota</taxon>
        <taxon>Viridiplantae</taxon>
        <taxon>Streptophyta</taxon>
        <taxon>Embryophyta</taxon>
        <taxon>Tracheophyta</taxon>
        <taxon>Spermatophyta</taxon>
        <taxon>Magnoliopsida</taxon>
        <taxon>eudicotyledons</taxon>
        <taxon>Gunneridae</taxon>
        <taxon>Pentapetalae</taxon>
        <taxon>rosids</taxon>
        <taxon>malvids</taxon>
        <taxon>Malvales</taxon>
        <taxon>Malvaceae</taxon>
        <taxon>Malvoideae</taxon>
        <taxon>Gossypium</taxon>
    </lineage>
</organism>
<name>A0A0B0PM00_GOSAR</name>